<evidence type="ECO:0000256" key="2">
    <source>
        <dbReference type="ARBA" id="ARBA00022643"/>
    </source>
</evidence>
<dbReference type="PANTHER" id="PTHR42847">
    <property type="entry name" value="ALKANESULFONATE MONOOXYGENASE"/>
    <property type="match status" value="1"/>
</dbReference>
<reference evidence="6" key="1">
    <citation type="submission" date="2020-05" db="EMBL/GenBank/DDBJ databases">
        <authorList>
            <person name="Chiriac C."/>
            <person name="Salcher M."/>
            <person name="Ghai R."/>
            <person name="Kavagutti S V."/>
        </authorList>
    </citation>
    <scope>NUCLEOTIDE SEQUENCE</scope>
</reference>
<dbReference type="Gene3D" id="3.20.20.30">
    <property type="entry name" value="Luciferase-like domain"/>
    <property type="match status" value="1"/>
</dbReference>
<name>A0A6J6UQJ6_9ZZZZ</name>
<dbReference type="EMBL" id="CAEZYZ010000272">
    <property type="protein sequence ID" value="CAB4762271.1"/>
    <property type="molecule type" value="Genomic_DNA"/>
</dbReference>
<dbReference type="InterPro" id="IPR036661">
    <property type="entry name" value="Luciferase-like_sf"/>
</dbReference>
<dbReference type="InterPro" id="IPR019921">
    <property type="entry name" value="Lucif-like_OxRdtase_Rv2161c"/>
</dbReference>
<accession>A0A6J6UQJ6</accession>
<keyword evidence="4" id="KW-0503">Monooxygenase</keyword>
<dbReference type="GO" id="GO:0046306">
    <property type="term" value="P:alkanesulfonate catabolic process"/>
    <property type="evidence" value="ECO:0007669"/>
    <property type="project" value="TreeGrafter"/>
</dbReference>
<dbReference type="InterPro" id="IPR011251">
    <property type="entry name" value="Luciferase-like_dom"/>
</dbReference>
<evidence type="ECO:0000256" key="1">
    <source>
        <dbReference type="ARBA" id="ARBA00022630"/>
    </source>
</evidence>
<dbReference type="AlphaFoldDB" id="A0A6J6UQJ6"/>
<evidence type="ECO:0000256" key="3">
    <source>
        <dbReference type="ARBA" id="ARBA00023002"/>
    </source>
</evidence>
<dbReference type="InterPro" id="IPR050172">
    <property type="entry name" value="SsuD_RutA_monooxygenase"/>
</dbReference>
<evidence type="ECO:0000256" key="4">
    <source>
        <dbReference type="ARBA" id="ARBA00023033"/>
    </source>
</evidence>
<keyword evidence="1" id="KW-0285">Flavoprotein</keyword>
<keyword evidence="3" id="KW-0560">Oxidoreductase</keyword>
<dbReference type="NCBIfam" id="TIGR03619">
    <property type="entry name" value="F420_Rv2161c"/>
    <property type="match status" value="1"/>
</dbReference>
<dbReference type="Pfam" id="PF00296">
    <property type="entry name" value="Bac_luciferase"/>
    <property type="match status" value="1"/>
</dbReference>
<evidence type="ECO:0000313" key="6">
    <source>
        <dbReference type="EMBL" id="CAB4762271.1"/>
    </source>
</evidence>
<dbReference type="PANTHER" id="PTHR42847:SF4">
    <property type="entry name" value="ALKANESULFONATE MONOOXYGENASE-RELATED"/>
    <property type="match status" value="1"/>
</dbReference>
<feature type="domain" description="Luciferase-like" evidence="5">
    <location>
        <begin position="3"/>
        <end position="251"/>
    </location>
</feature>
<protein>
    <submittedName>
        <fullName evidence="6">Unannotated protein</fullName>
    </submittedName>
</protein>
<proteinExistence type="predicted"/>
<sequence length="309" mass="34107">MMPRLVSVLTENWTMTDPRDLRGIVRMAQEAEDAGFDMIMISDHVLLGPSAGELGRMENPRDYAMPGNQDPATEWPSSIVMLSAIAAATTRIRVGGIALIAPLRHPLALAKDLATLDLLSEGRLVIQPTVSWHRDEYDALGVPFNKRGRILDEDLEIWRRVWAESPSSFHGEFFDFTDVYVDPKPFTPKGPAMWFGGESLTEPVLRRLVQYGSGYHPLGRPKPEDVALLRAGLEAAGRSIDEIEMVGGTRVEFPDATSTASLATALEGIPEQMSMGFTTFCIKPSIFIDDRAAHAAFCRDVVHRVSEIS</sequence>
<keyword evidence="2" id="KW-0288">FMN</keyword>
<gene>
    <name evidence="6" type="ORF">UFOPK2810_01422</name>
</gene>
<dbReference type="SUPFAM" id="SSF51679">
    <property type="entry name" value="Bacterial luciferase-like"/>
    <property type="match status" value="1"/>
</dbReference>
<organism evidence="6">
    <name type="scientific">freshwater metagenome</name>
    <dbReference type="NCBI Taxonomy" id="449393"/>
    <lineage>
        <taxon>unclassified sequences</taxon>
        <taxon>metagenomes</taxon>
        <taxon>ecological metagenomes</taxon>
    </lineage>
</organism>
<evidence type="ECO:0000259" key="5">
    <source>
        <dbReference type="Pfam" id="PF00296"/>
    </source>
</evidence>
<dbReference type="GO" id="GO:0008726">
    <property type="term" value="F:alkanesulfonate monooxygenase activity"/>
    <property type="evidence" value="ECO:0007669"/>
    <property type="project" value="TreeGrafter"/>
</dbReference>